<name>A0A9X3EIU9_9BACT</name>
<accession>A0A9X3EIU9</accession>
<comment type="caution">
    <text evidence="2">The sequence shown here is derived from an EMBL/GenBank/DDBJ whole genome shotgun (WGS) entry which is preliminary data.</text>
</comment>
<feature type="region of interest" description="Disordered" evidence="1">
    <location>
        <begin position="50"/>
        <end position="132"/>
    </location>
</feature>
<protein>
    <recommendedName>
        <fullName evidence="4">VWFA domain-containing protein</fullName>
    </recommendedName>
</protein>
<evidence type="ECO:0000256" key="1">
    <source>
        <dbReference type="SAM" id="MobiDB-lite"/>
    </source>
</evidence>
<evidence type="ECO:0008006" key="4">
    <source>
        <dbReference type="Google" id="ProtNLM"/>
    </source>
</evidence>
<reference evidence="2" key="1">
    <citation type="submission" date="2022-11" db="EMBL/GenBank/DDBJ databases">
        <title>Minimal conservation of predation-associated metabolite biosynthetic gene clusters underscores biosynthetic potential of Myxococcota including descriptions for ten novel species: Archangium lansinium sp. nov., Myxococcus landrumus sp. nov., Nannocystis bai.</title>
        <authorList>
            <person name="Ahearne A."/>
            <person name="Stevens C."/>
            <person name="Phillips K."/>
        </authorList>
    </citation>
    <scope>NUCLEOTIDE SEQUENCE</scope>
    <source>
        <strain evidence="2">Na p29</strain>
    </source>
</reference>
<sequence length="437" mass="45120">MSQRSLEFLVTCSLLLAACGDDGGVATGSASGTGVTSASGTVTATTTATTTATATAGTESTSGNSGTESTGTGPTTGDPTTGTTAPVDTTGPDTTGTTSNPSTTTLDTTTTTTGDDTTTTSTSLATTDGTTGDCAAVSETATNKKQPADIIFAIDNSGSMDMEIASVQANMNQFSAKIINSGIDVRVIVISDNSICVGAPLGSGNCPADSKPPTYTRINQGVGSNNALQLILSTYPQYKDLLRPDAATHVVVVTDDDSDLGANAFDTQFKALEPGMTDYKMHAICGAKGPSDVLWCIQNAVCCAFTADAGDVYLDLIANTGGKWGDLCLQNFTPVFDELSTQVIENATLACEWNIPEPMGEPIDFDKVNVEFDDGTPETFGKVPSPAECANVSDGWYYDDEQNPTKIFVCPQTCAKIQGVPDAKINIEFGCETIIAQ</sequence>
<gene>
    <name evidence="2" type="ORF">OV079_04515</name>
</gene>
<dbReference type="Gene3D" id="3.40.50.410">
    <property type="entry name" value="von Willebrand factor, type A domain"/>
    <property type="match status" value="1"/>
</dbReference>
<proteinExistence type="predicted"/>
<dbReference type="InterPro" id="IPR036465">
    <property type="entry name" value="vWFA_dom_sf"/>
</dbReference>
<dbReference type="SUPFAM" id="SSF53300">
    <property type="entry name" value="vWA-like"/>
    <property type="match status" value="1"/>
</dbReference>
<dbReference type="Proteomes" id="UP001150924">
    <property type="component" value="Unassembled WGS sequence"/>
</dbReference>
<dbReference type="EMBL" id="JAPNKE010000002">
    <property type="protein sequence ID" value="MCY1004847.1"/>
    <property type="molecule type" value="Genomic_DNA"/>
</dbReference>
<dbReference type="AlphaFoldDB" id="A0A9X3EIU9"/>
<dbReference type="RefSeq" id="WP_267766451.1">
    <property type="nucleotide sequence ID" value="NZ_JAPNKE010000002.1"/>
</dbReference>
<dbReference type="PROSITE" id="PS51257">
    <property type="entry name" value="PROKAR_LIPOPROTEIN"/>
    <property type="match status" value="1"/>
</dbReference>
<evidence type="ECO:0000313" key="2">
    <source>
        <dbReference type="EMBL" id="MCY1004847.1"/>
    </source>
</evidence>
<organism evidence="2 3">
    <name type="scientific">Nannocystis pusilla</name>
    <dbReference type="NCBI Taxonomy" id="889268"/>
    <lineage>
        <taxon>Bacteria</taxon>
        <taxon>Pseudomonadati</taxon>
        <taxon>Myxococcota</taxon>
        <taxon>Polyangia</taxon>
        <taxon>Nannocystales</taxon>
        <taxon>Nannocystaceae</taxon>
        <taxon>Nannocystis</taxon>
    </lineage>
</organism>
<evidence type="ECO:0000313" key="3">
    <source>
        <dbReference type="Proteomes" id="UP001150924"/>
    </source>
</evidence>
<keyword evidence="3" id="KW-1185">Reference proteome</keyword>